<gene>
    <name evidence="4" type="ORF">FC18_GL000971</name>
</gene>
<evidence type="ECO:0000313" key="4">
    <source>
        <dbReference type="EMBL" id="KRM55918.1"/>
    </source>
</evidence>
<reference evidence="4 5" key="1">
    <citation type="journal article" date="2015" name="Genome Announc.">
        <title>Expanding the biotechnology potential of lactobacilli through comparative genomics of 213 strains and associated genera.</title>
        <authorList>
            <person name="Sun Z."/>
            <person name="Harris H.M."/>
            <person name="McCann A."/>
            <person name="Guo C."/>
            <person name="Argimon S."/>
            <person name="Zhang W."/>
            <person name="Yang X."/>
            <person name="Jeffery I.B."/>
            <person name="Cooney J.C."/>
            <person name="Kagawa T.F."/>
            <person name="Liu W."/>
            <person name="Song Y."/>
            <person name="Salvetti E."/>
            <person name="Wrobel A."/>
            <person name="Rasinkangas P."/>
            <person name="Parkhill J."/>
            <person name="Rea M.C."/>
            <person name="O'Sullivan O."/>
            <person name="Ritari J."/>
            <person name="Douillard F.P."/>
            <person name="Paul Ross R."/>
            <person name="Yang R."/>
            <person name="Briner A.E."/>
            <person name="Felis G.E."/>
            <person name="de Vos W.M."/>
            <person name="Barrangou R."/>
            <person name="Klaenhammer T.R."/>
            <person name="Caufield P.W."/>
            <person name="Cui Y."/>
            <person name="Zhang H."/>
            <person name="O'Toole P.W."/>
        </authorList>
    </citation>
    <scope>NUCLEOTIDE SEQUENCE [LARGE SCALE GENOMIC DNA]</scope>
    <source>
        <strain evidence="4 5">DSM 20505</strain>
    </source>
</reference>
<evidence type="ECO:0000256" key="2">
    <source>
        <dbReference type="PROSITE-ProRule" id="PRU00335"/>
    </source>
</evidence>
<dbReference type="GO" id="GO:0003677">
    <property type="term" value="F:DNA binding"/>
    <property type="evidence" value="ECO:0007669"/>
    <property type="project" value="UniProtKB-UniRule"/>
</dbReference>
<dbReference type="InterPro" id="IPR001647">
    <property type="entry name" value="HTH_TetR"/>
</dbReference>
<accession>A0A0R1ZLQ2</accession>
<dbReference type="PROSITE" id="PS50977">
    <property type="entry name" value="HTH_TETR_2"/>
    <property type="match status" value="1"/>
</dbReference>
<evidence type="ECO:0000259" key="3">
    <source>
        <dbReference type="PROSITE" id="PS50977"/>
    </source>
</evidence>
<feature type="domain" description="HTH tetR-type" evidence="3">
    <location>
        <begin position="11"/>
        <end position="71"/>
    </location>
</feature>
<name>A0A0R1ZLQ2_9LACO</name>
<dbReference type="RefSeq" id="WP_054677865.1">
    <property type="nucleotide sequence ID" value="NZ_AYYO01000011.1"/>
</dbReference>
<dbReference type="SUPFAM" id="SSF46689">
    <property type="entry name" value="Homeodomain-like"/>
    <property type="match status" value="1"/>
</dbReference>
<dbReference type="STRING" id="1291052.FC18_GL000971"/>
<feature type="DNA-binding region" description="H-T-H motif" evidence="2">
    <location>
        <begin position="34"/>
        <end position="53"/>
    </location>
</feature>
<organism evidence="4 5">
    <name type="scientific">Lacticaseibacillus sharpeae JCM 1186 = DSM 20505</name>
    <dbReference type="NCBI Taxonomy" id="1291052"/>
    <lineage>
        <taxon>Bacteria</taxon>
        <taxon>Bacillati</taxon>
        <taxon>Bacillota</taxon>
        <taxon>Bacilli</taxon>
        <taxon>Lactobacillales</taxon>
        <taxon>Lactobacillaceae</taxon>
        <taxon>Lacticaseibacillus</taxon>
    </lineage>
</organism>
<dbReference type="OrthoDB" id="9810250at2"/>
<keyword evidence="1 2" id="KW-0238">DNA-binding</keyword>
<sequence length="193" mass="21994">MATEYTREQQAFSRACIQEALFLLMADRPLDEITISAISERSGISRMGFYRNYKSKTDVLNDYFTTELNRVITMLGDIEPLIAENITPVYFQSIKDDGDKFVLAISAGGDQVLFDCFVETVGTFFTENVRRPWFTGAYAEYWKRFVTAGLYAITVQWIKDDFRTPIPVLVSVTNHLVAQAPTNISNVEINSRK</sequence>
<protein>
    <recommendedName>
        <fullName evidence="3">HTH tetR-type domain-containing protein</fullName>
    </recommendedName>
</protein>
<dbReference type="PATRIC" id="fig|1291052.5.peg.985"/>
<comment type="caution">
    <text evidence="4">The sequence shown here is derived from an EMBL/GenBank/DDBJ whole genome shotgun (WGS) entry which is preliminary data.</text>
</comment>
<dbReference type="EMBL" id="AYYO01000011">
    <property type="protein sequence ID" value="KRM55918.1"/>
    <property type="molecule type" value="Genomic_DNA"/>
</dbReference>
<evidence type="ECO:0000313" key="5">
    <source>
        <dbReference type="Proteomes" id="UP000051679"/>
    </source>
</evidence>
<dbReference type="Proteomes" id="UP000051679">
    <property type="component" value="Unassembled WGS sequence"/>
</dbReference>
<dbReference type="InterPro" id="IPR009057">
    <property type="entry name" value="Homeodomain-like_sf"/>
</dbReference>
<dbReference type="AlphaFoldDB" id="A0A0R1ZLQ2"/>
<evidence type="ECO:0000256" key="1">
    <source>
        <dbReference type="ARBA" id="ARBA00023125"/>
    </source>
</evidence>
<proteinExistence type="predicted"/>
<dbReference type="Gene3D" id="1.10.357.10">
    <property type="entry name" value="Tetracycline Repressor, domain 2"/>
    <property type="match status" value="1"/>
</dbReference>
<dbReference type="Pfam" id="PF00440">
    <property type="entry name" value="TetR_N"/>
    <property type="match status" value="1"/>
</dbReference>
<keyword evidence="5" id="KW-1185">Reference proteome</keyword>